<keyword evidence="2" id="KW-1185">Reference proteome</keyword>
<protein>
    <submittedName>
        <fullName evidence="1">Uncharacterized protein</fullName>
    </submittedName>
</protein>
<comment type="caution">
    <text evidence="1">The sequence shown here is derived from an EMBL/GenBank/DDBJ whole genome shotgun (WGS) entry which is preliminary data.</text>
</comment>
<reference evidence="1 2" key="1">
    <citation type="submission" date="2024-04" db="EMBL/GenBank/DDBJ databases">
        <title>Phyllosticta paracitricarpa is synonymous to the EU quarantine fungus P. citricarpa based on phylogenomic analyses.</title>
        <authorList>
            <consortium name="Lawrence Berkeley National Laboratory"/>
            <person name="Van Ingen-Buijs V.A."/>
            <person name="Van Westerhoven A.C."/>
            <person name="Haridas S."/>
            <person name="Skiadas P."/>
            <person name="Martin F."/>
            <person name="Groenewald J.Z."/>
            <person name="Crous P.W."/>
            <person name="Seidl M.F."/>
        </authorList>
    </citation>
    <scope>NUCLEOTIDE SEQUENCE [LARGE SCALE GENOMIC DNA]</scope>
    <source>
        <strain evidence="1 2">CBS 123371</strain>
    </source>
</reference>
<sequence length="214" mass="24354">MDSITETHTHTTRLGQLHVVVARPDRNSTLAQRGRFVRSFVRWNGKHRHRQDAFATGIPGFHTYLRPTDFKSQNPAWEYICQALCTVCTVRTQTQRARAGERARRRETNRRACPKNVYCICLCMDGPKWRSIVLFCTTTTTTRRRYCRVCTHGKCLSVGLLPNTSQKGEKKQKKPSSLNDAVAVCALCKNALAASHIHTCLLKHTCRCLLLPND</sequence>
<name>A0ABR1KYT1_9PEZI</name>
<evidence type="ECO:0000313" key="2">
    <source>
        <dbReference type="Proteomes" id="UP001363622"/>
    </source>
</evidence>
<proteinExistence type="predicted"/>
<organism evidence="1 2">
    <name type="scientific">Phyllosticta citriasiana</name>
    <dbReference type="NCBI Taxonomy" id="595635"/>
    <lineage>
        <taxon>Eukaryota</taxon>
        <taxon>Fungi</taxon>
        <taxon>Dikarya</taxon>
        <taxon>Ascomycota</taxon>
        <taxon>Pezizomycotina</taxon>
        <taxon>Dothideomycetes</taxon>
        <taxon>Dothideomycetes incertae sedis</taxon>
        <taxon>Botryosphaeriales</taxon>
        <taxon>Phyllostictaceae</taxon>
        <taxon>Phyllosticta</taxon>
    </lineage>
</organism>
<evidence type="ECO:0000313" key="1">
    <source>
        <dbReference type="EMBL" id="KAK7524014.1"/>
    </source>
</evidence>
<accession>A0ABR1KYT1</accession>
<gene>
    <name evidence="1" type="ORF">IWZ03DRAFT_16250</name>
</gene>
<dbReference type="EMBL" id="JBBPHU010000001">
    <property type="protein sequence ID" value="KAK7524014.1"/>
    <property type="molecule type" value="Genomic_DNA"/>
</dbReference>
<dbReference type="Proteomes" id="UP001363622">
    <property type="component" value="Unassembled WGS sequence"/>
</dbReference>